<dbReference type="AlphaFoldDB" id="A0A6J4HZY5"/>
<dbReference type="EMBL" id="CADCTQ010000120">
    <property type="protein sequence ID" value="CAA9237740.1"/>
    <property type="molecule type" value="Genomic_DNA"/>
</dbReference>
<reference evidence="1" key="1">
    <citation type="submission" date="2020-02" db="EMBL/GenBank/DDBJ databases">
        <authorList>
            <person name="Meier V. D."/>
        </authorList>
    </citation>
    <scope>NUCLEOTIDE SEQUENCE</scope>
    <source>
        <strain evidence="1">AVDCRST_MAG56</strain>
    </source>
</reference>
<accession>A0A6J4HZY5</accession>
<protein>
    <submittedName>
        <fullName evidence="1">Uncharacterized protein</fullName>
    </submittedName>
</protein>
<evidence type="ECO:0000313" key="1">
    <source>
        <dbReference type="EMBL" id="CAA9237740.1"/>
    </source>
</evidence>
<sequence>MPAPARGVPVFCGPAKGTGPVRSPYLIAGVKSLEYSHKLYVYQINQFDLSEALS</sequence>
<gene>
    <name evidence="1" type="ORF">AVDCRST_MAG56-1280</name>
</gene>
<organism evidence="1">
    <name type="scientific">uncultured Cytophagales bacterium</name>
    <dbReference type="NCBI Taxonomy" id="158755"/>
    <lineage>
        <taxon>Bacteria</taxon>
        <taxon>Pseudomonadati</taxon>
        <taxon>Bacteroidota</taxon>
        <taxon>Sphingobacteriia</taxon>
        <taxon>Sphingobacteriales</taxon>
        <taxon>environmental samples</taxon>
    </lineage>
</organism>
<proteinExistence type="predicted"/>
<name>A0A6J4HZY5_9SPHI</name>